<evidence type="ECO:0000313" key="4">
    <source>
        <dbReference type="EMBL" id="NLR22097.1"/>
    </source>
</evidence>
<dbReference type="EMBL" id="WEIA01000007">
    <property type="protein sequence ID" value="NLR22097.1"/>
    <property type="molecule type" value="Genomic_DNA"/>
</dbReference>
<reference evidence="4" key="1">
    <citation type="submission" date="2019-10" db="EMBL/GenBank/DDBJ databases">
        <authorList>
            <person name="Paulsen S."/>
        </authorList>
    </citation>
    <scope>NUCLEOTIDE SEQUENCE</scope>
    <source>
        <strain evidence="4">LMG 19692</strain>
    </source>
</reference>
<gene>
    <name evidence="4" type="ORF">F9Y85_12345</name>
</gene>
<dbReference type="PANTHER" id="PTHR30036">
    <property type="entry name" value="D-XYLOSE-BINDING PERIPLASMIC PROTEIN"/>
    <property type="match status" value="1"/>
</dbReference>
<dbReference type="Pfam" id="PF13407">
    <property type="entry name" value="Peripla_BP_4"/>
    <property type="match status" value="1"/>
</dbReference>
<dbReference type="RefSeq" id="WP_083229840.1">
    <property type="nucleotide sequence ID" value="NZ_CBCSDF010000005.1"/>
</dbReference>
<dbReference type="GO" id="GO:0055085">
    <property type="term" value="P:transmembrane transport"/>
    <property type="evidence" value="ECO:0007669"/>
    <property type="project" value="UniProtKB-ARBA"/>
</dbReference>
<accession>A0A8I2H539</accession>
<comment type="caution">
    <text evidence="4">The sequence shown here is derived from an EMBL/GenBank/DDBJ whole genome shotgun (WGS) entry which is preliminary data.</text>
</comment>
<protein>
    <submittedName>
        <fullName evidence="4">Sugar ABC transporter substrate-binding protein</fullName>
    </submittedName>
</protein>
<dbReference type="InterPro" id="IPR050555">
    <property type="entry name" value="Bact_Solute-Bind_Prot2"/>
</dbReference>
<evidence type="ECO:0000256" key="2">
    <source>
        <dbReference type="ARBA" id="ARBA00007639"/>
    </source>
</evidence>
<dbReference type="Gene3D" id="3.40.50.2300">
    <property type="match status" value="2"/>
</dbReference>
<organism evidence="4 5">
    <name type="scientific">Pseudoalteromonas maricaloris</name>
    <dbReference type="NCBI Taxonomy" id="184924"/>
    <lineage>
        <taxon>Bacteria</taxon>
        <taxon>Pseudomonadati</taxon>
        <taxon>Pseudomonadota</taxon>
        <taxon>Gammaproteobacteria</taxon>
        <taxon>Alteromonadales</taxon>
        <taxon>Pseudoalteromonadaceae</taxon>
        <taxon>Pseudoalteromonas</taxon>
    </lineage>
</organism>
<evidence type="ECO:0000256" key="1">
    <source>
        <dbReference type="ARBA" id="ARBA00004418"/>
    </source>
</evidence>
<name>A0A8I2H539_9GAMM</name>
<feature type="domain" description="Periplasmic binding protein" evidence="3">
    <location>
        <begin position="21"/>
        <end position="298"/>
    </location>
</feature>
<dbReference type="AlphaFoldDB" id="A0A8I2H539"/>
<sequence length="328" mass="37016">MVFGLILFAIVSQSTQAKITIAVVGKTKNDTFYEQSYKGCVDFAKQHPNVECIYDGADDYQDFRTQSLIINELLNEKVDGLLISTTDSNYLVSRSLKKAKQLKIPVITFDSDLLTEHKDYRLAYVGTDNFAFGVALGEAAKPYKKAALQSFCIQTGHHSTPNLDKRIKGVRYALSTHTIDNLTKTENDLKQGWQEYERCPLYTMGKREDAISQLLTLLSYEAPPIFIAVAGFAQFHSNYIERVLPYKEKIKNNNAVIISADTEEMQLKALEKGLSTINIGQNPYEMGRKGAELLYNTIALGQAPSEDSYYLDFHYCNQTNILRCTINH</sequence>
<dbReference type="GO" id="GO:0030246">
    <property type="term" value="F:carbohydrate binding"/>
    <property type="evidence" value="ECO:0007669"/>
    <property type="project" value="TreeGrafter"/>
</dbReference>
<evidence type="ECO:0000313" key="5">
    <source>
        <dbReference type="Proteomes" id="UP000646877"/>
    </source>
</evidence>
<evidence type="ECO:0000259" key="3">
    <source>
        <dbReference type="Pfam" id="PF13407"/>
    </source>
</evidence>
<dbReference type="PANTHER" id="PTHR30036:SF7">
    <property type="entry name" value="ABC TRANSPORTER PERIPLASMIC-BINDING PROTEIN YPHF"/>
    <property type="match status" value="1"/>
</dbReference>
<proteinExistence type="inferred from homology"/>
<dbReference type="Proteomes" id="UP000646877">
    <property type="component" value="Unassembled WGS sequence"/>
</dbReference>
<comment type="similarity">
    <text evidence="2">Belongs to the bacterial solute-binding protein 2 family.</text>
</comment>
<dbReference type="SUPFAM" id="SSF53822">
    <property type="entry name" value="Periplasmic binding protein-like I"/>
    <property type="match status" value="1"/>
</dbReference>
<comment type="subcellular location">
    <subcellularLocation>
        <location evidence="1">Periplasm</location>
    </subcellularLocation>
</comment>
<dbReference type="InterPro" id="IPR028082">
    <property type="entry name" value="Peripla_BP_I"/>
</dbReference>
<dbReference type="InterPro" id="IPR025997">
    <property type="entry name" value="SBP_2_dom"/>
</dbReference>
<dbReference type="GO" id="GO:0030288">
    <property type="term" value="C:outer membrane-bounded periplasmic space"/>
    <property type="evidence" value="ECO:0007669"/>
    <property type="project" value="TreeGrafter"/>
</dbReference>